<keyword evidence="4" id="KW-1185">Reference proteome</keyword>
<keyword evidence="2" id="KW-0732">Signal</keyword>
<dbReference type="RefSeq" id="WP_014262378.1">
    <property type="nucleotide sequence ID" value="NC_016630.1"/>
</dbReference>
<dbReference type="Proteomes" id="UP000007468">
    <property type="component" value="Chromosome"/>
</dbReference>
<evidence type="ECO:0000256" key="2">
    <source>
        <dbReference type="SAM" id="SignalP"/>
    </source>
</evidence>
<feature type="signal peptide" evidence="2">
    <location>
        <begin position="1"/>
        <end position="18"/>
    </location>
</feature>
<evidence type="ECO:0000313" key="3">
    <source>
        <dbReference type="EMBL" id="EFE27646.1"/>
    </source>
</evidence>
<feature type="coiled-coil region" evidence="1">
    <location>
        <begin position="232"/>
        <end position="330"/>
    </location>
</feature>
<evidence type="ECO:0008006" key="5">
    <source>
        <dbReference type="Google" id="ProtNLM"/>
    </source>
</evidence>
<dbReference type="STRING" id="546269.HMPREF0389_01565"/>
<gene>
    <name evidence="3" type="ordered locus">HMPREF0389_01565</name>
</gene>
<sequence length="376" mass="44671">MKKIMAFGCSLLLSFSMVQPIFGQKASVNAVMPTEMTITAVREQSRKYIYGQEHYDNKQAELKKMIEDYQDRYGKRYVMIDKEGNEVVKYFYNDDVSYDPVNAKKELSKLLDEMRDKNEKLAIESFLELLQQQNKVFLAKNQVEYQKVRVEGQKRAYELGKKTQVELQKELSALEEHKLQLKREELLLQQRYEDLNRLLGYPVSLRYRLNQEEIVQRVGEGKNSIAVPFYLTSKELSELKRLKDQKEELDRKKKAEEKLKNSWETEAEKEKIREKINLIEKEENYQEAEDKLTLQLKKTYLGNIQQFMDLSTKQQELEQEKKAYSNSELKKKLGKISKNEFLNSEKEYYTKEKGYLDAVLSMYQSIDGYEKLYDKK</sequence>
<dbReference type="AlphaFoldDB" id="D6GTX5"/>
<protein>
    <recommendedName>
        <fullName evidence="5">Outer membrane efflux protein</fullName>
    </recommendedName>
</protein>
<organism evidence="3 4">
    <name type="scientific">Filifactor alocis (strain ATCC 35896 / CCUG 47790 / D40 B5)</name>
    <name type="common">Fusobacterium alocis</name>
    <dbReference type="NCBI Taxonomy" id="546269"/>
    <lineage>
        <taxon>Bacteria</taxon>
        <taxon>Bacillati</taxon>
        <taxon>Bacillota</taxon>
        <taxon>Clostridia</taxon>
        <taxon>Peptostreptococcales</taxon>
        <taxon>Filifactoraceae</taxon>
        <taxon>Filifactor</taxon>
    </lineage>
</organism>
<proteinExistence type="predicted"/>
<keyword evidence="1" id="KW-0175">Coiled coil</keyword>
<dbReference type="SUPFAM" id="SSF56954">
    <property type="entry name" value="Outer membrane efflux proteins (OEP)"/>
    <property type="match status" value="2"/>
</dbReference>
<evidence type="ECO:0000256" key="1">
    <source>
        <dbReference type="SAM" id="Coils"/>
    </source>
</evidence>
<dbReference type="KEGG" id="faa:HMPREF0389_01565"/>
<evidence type="ECO:0000313" key="4">
    <source>
        <dbReference type="Proteomes" id="UP000007468"/>
    </source>
</evidence>
<feature type="chain" id="PRO_5039416357" description="Outer membrane efflux protein" evidence="2">
    <location>
        <begin position="19"/>
        <end position="376"/>
    </location>
</feature>
<dbReference type="Gene3D" id="1.20.1600.10">
    <property type="entry name" value="Outer membrane efflux proteins (OEP)"/>
    <property type="match status" value="2"/>
</dbReference>
<dbReference type="HOGENOM" id="CLU_735188_0_0_9"/>
<reference evidence="4" key="1">
    <citation type="submission" date="2010-12" db="EMBL/GenBank/DDBJ databases">
        <title>The genome sequence of Filifactor alocis strain ATCC 35896.</title>
        <authorList>
            <consortium name="The Broad Institute Genome Sequencing Platform"/>
            <person name="Ward D."/>
            <person name="Earl A."/>
            <person name="Feldgarden M."/>
            <person name="Young S.K."/>
            <person name="Gargeya S."/>
            <person name="Zeng Q."/>
            <person name="Alvarado L."/>
            <person name="Berlin A."/>
            <person name="Bochicchio J."/>
            <person name="Chapman S.B."/>
            <person name="Chen Z."/>
            <person name="Freedman E."/>
            <person name="Gellesch M."/>
            <person name="Goldberg J."/>
            <person name="Griggs A."/>
            <person name="Gujja S."/>
            <person name="Heilman E."/>
            <person name="Heiman D."/>
            <person name="Howarth C."/>
            <person name="Mehta T."/>
            <person name="Neiman D."/>
            <person name="Pearson M."/>
            <person name="Roberts A."/>
            <person name="Saif S."/>
            <person name="Shea T."/>
            <person name="Shenoy N."/>
            <person name="Sisk P."/>
            <person name="Stolte C."/>
            <person name="Sykes S."/>
            <person name="White J."/>
            <person name="Yandava C."/>
            <person name="Izard J."/>
            <person name="Blanton J.M."/>
            <person name="Baranova O.V."/>
            <person name="Tanner A.C."/>
            <person name="Dewhirst F.E."/>
            <person name="Haas B."/>
            <person name="Nusbaum C."/>
            <person name="Birren B."/>
        </authorList>
    </citation>
    <scope>NUCLEOTIDE SEQUENCE [LARGE SCALE GENOMIC DNA]</scope>
    <source>
        <strain evidence="4">ATCC 35896 / D40 B5</strain>
    </source>
</reference>
<name>D6GTX5_FILAD</name>
<dbReference type="EMBL" id="CP002390">
    <property type="protein sequence ID" value="EFE27646.1"/>
    <property type="molecule type" value="Genomic_DNA"/>
</dbReference>
<accession>D6GTX5</accession>